<keyword evidence="3" id="KW-0732">Signal</keyword>
<organism evidence="5 6">
    <name type="scientific">Boseongicola aestuarii</name>
    <dbReference type="NCBI Taxonomy" id="1470561"/>
    <lineage>
        <taxon>Bacteria</taxon>
        <taxon>Pseudomonadati</taxon>
        <taxon>Pseudomonadota</taxon>
        <taxon>Alphaproteobacteria</taxon>
        <taxon>Rhodobacterales</taxon>
        <taxon>Paracoccaceae</taxon>
        <taxon>Boseongicola</taxon>
    </lineage>
</organism>
<evidence type="ECO:0000313" key="5">
    <source>
        <dbReference type="EMBL" id="SMX25022.1"/>
    </source>
</evidence>
<dbReference type="Gene3D" id="1.10.260.40">
    <property type="entry name" value="lambda repressor-like DNA-binding domains"/>
    <property type="match status" value="1"/>
</dbReference>
<evidence type="ECO:0000313" key="6">
    <source>
        <dbReference type="Proteomes" id="UP000201838"/>
    </source>
</evidence>
<dbReference type="GO" id="GO:0006355">
    <property type="term" value="P:regulation of DNA-templated transcription"/>
    <property type="evidence" value="ECO:0007669"/>
    <property type="project" value="InterPro"/>
</dbReference>
<keyword evidence="5" id="KW-0238">DNA-binding</keyword>
<dbReference type="PROSITE" id="PS50932">
    <property type="entry name" value="HTH_LACI_2"/>
    <property type="match status" value="1"/>
</dbReference>
<dbReference type="SMART" id="SM00354">
    <property type="entry name" value="HTH_LACI"/>
    <property type="match status" value="1"/>
</dbReference>
<sequence length="347" mass="38854">MTHRFPIKEIARQAGLGLATVDRVLNNREHVSPQTRLRVTAAIEELTAKEAQLPARSRRLFFDFVVEGPDHFNHEVKTAAEAVLPEIGTTICRIRFFQQKVMKEEEVVFTLKRILRRGSNGVCLKAWDTPKIREAVNTLSEARIPVATLVKDIPGTKRLCYRGLDNEGAGRTAAYLISKTVKDSAGTVVLTSSHERSLGEYQRETAFLTALADRSPQLRTVKLQAGSGSVSEMSRVMTNVLAAKPDLCAVYSIGASNRLILDTLEHNALRPSVFVAHDLDQENRDLILHQRLDFILHHDLQSDIKYTFDAFLSYHRLLTEPMDVPVSAVQVLTPENIPEQRPKDQAG</sequence>
<evidence type="ECO:0000256" key="2">
    <source>
        <dbReference type="ARBA" id="ARBA00007639"/>
    </source>
</evidence>
<dbReference type="Gene3D" id="3.40.50.2300">
    <property type="match status" value="2"/>
</dbReference>
<proteinExistence type="inferred from homology"/>
<name>A0A238J471_9RHOB</name>
<dbReference type="PANTHER" id="PTHR46847">
    <property type="entry name" value="D-ALLOSE-BINDING PERIPLASMIC PROTEIN-RELATED"/>
    <property type="match status" value="1"/>
</dbReference>
<dbReference type="PANTHER" id="PTHR46847:SF1">
    <property type="entry name" value="D-ALLOSE-BINDING PERIPLASMIC PROTEIN-RELATED"/>
    <property type="match status" value="1"/>
</dbReference>
<dbReference type="InterPro" id="IPR025997">
    <property type="entry name" value="SBP_2_dom"/>
</dbReference>
<comment type="subcellular location">
    <subcellularLocation>
        <location evidence="1">Cell envelope</location>
    </subcellularLocation>
</comment>
<evidence type="ECO:0000256" key="3">
    <source>
        <dbReference type="ARBA" id="ARBA00022729"/>
    </source>
</evidence>
<dbReference type="Proteomes" id="UP000201838">
    <property type="component" value="Unassembled WGS sequence"/>
</dbReference>
<dbReference type="InterPro" id="IPR010982">
    <property type="entry name" value="Lambda_DNA-bd_dom_sf"/>
</dbReference>
<feature type="domain" description="HTH lacI-type" evidence="4">
    <location>
        <begin position="7"/>
        <end position="46"/>
    </location>
</feature>
<gene>
    <name evidence="5" type="ORF">BOA8489_03156</name>
</gene>
<dbReference type="InterPro" id="IPR000843">
    <property type="entry name" value="HTH_LacI"/>
</dbReference>
<dbReference type="InterPro" id="IPR028082">
    <property type="entry name" value="Peripla_BP_I"/>
</dbReference>
<dbReference type="AlphaFoldDB" id="A0A238J471"/>
<dbReference type="GO" id="GO:0003677">
    <property type="term" value="F:DNA binding"/>
    <property type="evidence" value="ECO:0007669"/>
    <property type="project" value="UniProtKB-KW"/>
</dbReference>
<dbReference type="RefSeq" id="WP_093975256.1">
    <property type="nucleotide sequence ID" value="NZ_FXXQ01000011.1"/>
</dbReference>
<dbReference type="SUPFAM" id="SSF47413">
    <property type="entry name" value="lambda repressor-like DNA-binding domains"/>
    <property type="match status" value="1"/>
</dbReference>
<comment type="similarity">
    <text evidence="2">Belongs to the bacterial solute-binding protein 2 family.</text>
</comment>
<protein>
    <submittedName>
        <fullName evidence="5">DNA-binding transcriptional regulator GalS</fullName>
    </submittedName>
</protein>
<dbReference type="GO" id="GO:0030313">
    <property type="term" value="C:cell envelope"/>
    <property type="evidence" value="ECO:0007669"/>
    <property type="project" value="UniProtKB-SubCell"/>
</dbReference>
<dbReference type="SUPFAM" id="SSF53822">
    <property type="entry name" value="Periplasmic binding protein-like I"/>
    <property type="match status" value="1"/>
</dbReference>
<dbReference type="GO" id="GO:0030246">
    <property type="term" value="F:carbohydrate binding"/>
    <property type="evidence" value="ECO:0007669"/>
    <property type="project" value="UniProtKB-ARBA"/>
</dbReference>
<dbReference type="OrthoDB" id="9805774at2"/>
<dbReference type="CDD" id="cd06307">
    <property type="entry name" value="PBP1_sugar_binding"/>
    <property type="match status" value="1"/>
</dbReference>
<dbReference type="Pfam" id="PF13407">
    <property type="entry name" value="Peripla_BP_4"/>
    <property type="match status" value="1"/>
</dbReference>
<dbReference type="Pfam" id="PF00356">
    <property type="entry name" value="LacI"/>
    <property type="match status" value="1"/>
</dbReference>
<dbReference type="EMBL" id="FXXQ01000011">
    <property type="protein sequence ID" value="SMX25022.1"/>
    <property type="molecule type" value="Genomic_DNA"/>
</dbReference>
<accession>A0A238J471</accession>
<evidence type="ECO:0000259" key="4">
    <source>
        <dbReference type="PROSITE" id="PS50932"/>
    </source>
</evidence>
<reference evidence="5 6" key="1">
    <citation type="submission" date="2017-05" db="EMBL/GenBank/DDBJ databases">
        <authorList>
            <person name="Song R."/>
            <person name="Chenine A.L."/>
            <person name="Ruprecht R.M."/>
        </authorList>
    </citation>
    <scope>NUCLEOTIDE SEQUENCE [LARGE SCALE GENOMIC DNA]</scope>
    <source>
        <strain evidence="5 6">CECT 8489</strain>
    </source>
</reference>
<evidence type="ECO:0000256" key="1">
    <source>
        <dbReference type="ARBA" id="ARBA00004196"/>
    </source>
</evidence>
<dbReference type="CDD" id="cd01392">
    <property type="entry name" value="HTH_LacI"/>
    <property type="match status" value="1"/>
</dbReference>
<keyword evidence="6" id="KW-1185">Reference proteome</keyword>